<evidence type="ECO:0000313" key="2">
    <source>
        <dbReference type="EMBL" id="KZS00379.1"/>
    </source>
</evidence>
<dbReference type="AlphaFoldDB" id="A0A164HM88"/>
<comment type="caution">
    <text evidence="2">The sequence shown here is derived from an EMBL/GenBank/DDBJ whole genome shotgun (WGS) entry which is preliminary data.</text>
</comment>
<keyword evidence="3" id="KW-1185">Reference proteome</keyword>
<evidence type="ECO:0000313" key="3">
    <source>
        <dbReference type="Proteomes" id="UP000076858"/>
    </source>
</evidence>
<name>A0A164HM88_9CRUS</name>
<keyword evidence="1" id="KW-0812">Transmembrane</keyword>
<sequence>MCVCCFFSCFFVSVPVRRKYDGQKAGNRDGEEKKKNRWECKYYIDVFFFFFSFKLDLFFAFVHGHGAQFLLSQMRFTYDVFNG</sequence>
<reference evidence="2 3" key="1">
    <citation type="submission" date="2016-03" db="EMBL/GenBank/DDBJ databases">
        <title>EvidentialGene: Evidence-directed Construction of Genes on Genomes.</title>
        <authorList>
            <person name="Gilbert D.G."/>
            <person name="Choi J.-H."/>
            <person name="Mockaitis K."/>
            <person name="Colbourne J."/>
            <person name="Pfrender M."/>
        </authorList>
    </citation>
    <scope>NUCLEOTIDE SEQUENCE [LARGE SCALE GENOMIC DNA]</scope>
    <source>
        <strain evidence="2 3">Xinb3</strain>
        <tissue evidence="2">Complete organism</tissue>
    </source>
</reference>
<feature type="non-terminal residue" evidence="2">
    <location>
        <position position="83"/>
    </location>
</feature>
<organism evidence="2 3">
    <name type="scientific">Daphnia magna</name>
    <dbReference type="NCBI Taxonomy" id="35525"/>
    <lineage>
        <taxon>Eukaryota</taxon>
        <taxon>Metazoa</taxon>
        <taxon>Ecdysozoa</taxon>
        <taxon>Arthropoda</taxon>
        <taxon>Crustacea</taxon>
        <taxon>Branchiopoda</taxon>
        <taxon>Diplostraca</taxon>
        <taxon>Cladocera</taxon>
        <taxon>Anomopoda</taxon>
        <taxon>Daphniidae</taxon>
        <taxon>Daphnia</taxon>
    </lineage>
</organism>
<gene>
    <name evidence="2" type="ORF">APZ42_003321</name>
</gene>
<keyword evidence="1" id="KW-0472">Membrane</keyword>
<evidence type="ECO:0000256" key="1">
    <source>
        <dbReference type="SAM" id="Phobius"/>
    </source>
</evidence>
<proteinExistence type="predicted"/>
<dbReference type="Proteomes" id="UP000076858">
    <property type="component" value="Unassembled WGS sequence"/>
</dbReference>
<keyword evidence="1" id="KW-1133">Transmembrane helix</keyword>
<accession>A0A164HM88</accession>
<dbReference type="EMBL" id="LRGB01010305">
    <property type="protein sequence ID" value="KZS00379.1"/>
    <property type="molecule type" value="Genomic_DNA"/>
</dbReference>
<feature type="transmembrane region" description="Helical" evidence="1">
    <location>
        <begin position="42"/>
        <end position="62"/>
    </location>
</feature>
<protein>
    <submittedName>
        <fullName evidence="2">Uncharacterized protein</fullName>
    </submittedName>
</protein>